<dbReference type="RefSeq" id="WP_089083114.1">
    <property type="nucleotide sequence ID" value="NZ_AP018823.1"/>
</dbReference>
<name>A0A3G9GEE7_9NEIS</name>
<reference evidence="14 15" key="2">
    <citation type="journal article" date="2017" name="Genome Announc.">
        <title>Draft genome sequence of Aquitalea magnusonii strain H3, a plant growth-promoting bacterium of duckweed Lemna minor.</title>
        <authorList>
            <person name="Ishizawa H."/>
            <person name="Kuroda M."/>
            <person name="Ike M."/>
        </authorList>
    </citation>
    <scope>NUCLEOTIDE SEQUENCE [LARGE SCALE GENOMIC DNA]</scope>
    <source>
        <strain evidence="14 15">H3</strain>
    </source>
</reference>
<comment type="similarity">
    <text evidence="13">Belongs to the NiCoT transporter (TC 2.A.52) family.</text>
</comment>
<dbReference type="AlphaFoldDB" id="A0A3G9GEE7"/>
<organism evidence="14 15">
    <name type="scientific">Aquitalea magnusonii</name>
    <dbReference type="NCBI Taxonomy" id="332411"/>
    <lineage>
        <taxon>Bacteria</taxon>
        <taxon>Pseudomonadati</taxon>
        <taxon>Pseudomonadota</taxon>
        <taxon>Betaproteobacteria</taxon>
        <taxon>Neisseriales</taxon>
        <taxon>Chromobacteriaceae</taxon>
        <taxon>Aquitalea</taxon>
    </lineage>
</organism>
<evidence type="ECO:0000256" key="12">
    <source>
        <dbReference type="ARBA" id="ARBA00023285"/>
    </source>
</evidence>
<feature type="transmembrane region" description="Helical" evidence="13">
    <location>
        <begin position="51"/>
        <end position="79"/>
    </location>
</feature>
<keyword evidence="7 13" id="KW-0812">Transmembrane</keyword>
<keyword evidence="5" id="KW-1003">Cell membrane</keyword>
<evidence type="ECO:0000256" key="7">
    <source>
        <dbReference type="ARBA" id="ARBA00022692"/>
    </source>
</evidence>
<keyword evidence="8 13" id="KW-1133">Transmembrane helix</keyword>
<feature type="transmembrane region" description="Helical" evidence="13">
    <location>
        <begin position="15"/>
        <end position="31"/>
    </location>
</feature>
<evidence type="ECO:0000256" key="13">
    <source>
        <dbReference type="RuleBase" id="RU362101"/>
    </source>
</evidence>
<dbReference type="PANTHER" id="PTHR40659">
    <property type="entry name" value="NICKEL/COBALT EFFLUX SYSTEM RCNA"/>
    <property type="match status" value="1"/>
</dbReference>
<dbReference type="Proteomes" id="UP000198290">
    <property type="component" value="Chromosome"/>
</dbReference>
<protein>
    <recommendedName>
        <fullName evidence="13">Nickel/cobalt efflux system</fullName>
    </recommendedName>
</protein>
<keyword evidence="3" id="KW-0171">Cobalt transport</keyword>
<evidence type="ECO:0000256" key="4">
    <source>
        <dbReference type="ARBA" id="ARBA00022448"/>
    </source>
</evidence>
<feature type="transmembrane region" description="Helical" evidence="13">
    <location>
        <begin position="364"/>
        <end position="383"/>
    </location>
</feature>
<dbReference type="GO" id="GO:0032025">
    <property type="term" value="P:response to cobalt ion"/>
    <property type="evidence" value="ECO:0007669"/>
    <property type="project" value="TreeGrafter"/>
</dbReference>
<sequence>MPPLFQLIQQGSTNLWLFIPSAILLGALHGLEPGHSKTLMASFIIAIRGSIAQAVLLGLCAALSHSLVVWLLAAAALHFGNQLLVEQAEPWLLLLSGLIVLGIASWMFWRTRLDNLAARAWQQAPHGGQIINTGHGVVELLLDHNSACWQLYCYTPRMRPQQAAGDVRYVLHLRRDDGSEESHVLQPKGAYLQSASPQAAPHQFDVTLDMQHGDHSHRFSLRIGAAAQQGYRQAGRLQASGMRPAMASHSALQRPRRSEPVYQDPHEKAHADEIARRFAGQTVSTGQIALFGLTGGLMPCPASVTILLLCLQLKRVALGITMVASFSLGLAISLVSVGVLAAWGAQKLGQKMGRLDDAARRLPYLSSLLMVVIALVMMMQGWLQLTA</sequence>
<keyword evidence="9" id="KW-0406">Ion transport</keyword>
<evidence type="ECO:0000256" key="10">
    <source>
        <dbReference type="ARBA" id="ARBA00023112"/>
    </source>
</evidence>
<feature type="transmembrane region" description="Helical" evidence="13">
    <location>
        <begin position="317"/>
        <end position="343"/>
    </location>
</feature>
<keyword evidence="10" id="KW-0921">Nickel transport</keyword>
<dbReference type="KEGG" id="amah:DLM_0826"/>
<dbReference type="OrthoDB" id="271709at2"/>
<reference evidence="15" key="3">
    <citation type="journal article" date="2017" name="Plant Physiol. Biochem.">
        <title>Differential oxidative and antioxidative response of duckweed Lemna minor toward plant growth promoting/inhibiting bacteria.</title>
        <authorList>
            <person name="Ishizawa H."/>
            <person name="Kuroda M."/>
            <person name="Morikawa M."/>
            <person name="Ike M."/>
        </authorList>
    </citation>
    <scope>NUCLEOTIDE SEQUENCE [LARGE SCALE GENOMIC DNA]</scope>
    <source>
        <strain evidence="15">H3</strain>
    </source>
</reference>
<dbReference type="GO" id="GO:0005886">
    <property type="term" value="C:plasma membrane"/>
    <property type="evidence" value="ECO:0007669"/>
    <property type="project" value="UniProtKB-SubCell"/>
</dbReference>
<comment type="subcellular location">
    <subcellularLocation>
        <location evidence="2 13">Cell membrane</location>
        <topology evidence="2 13">Multi-pass membrane protein</topology>
    </subcellularLocation>
</comment>
<evidence type="ECO:0000313" key="15">
    <source>
        <dbReference type="Proteomes" id="UP000198290"/>
    </source>
</evidence>
<proteinExistence type="inferred from homology"/>
<keyword evidence="4 13" id="KW-0813">Transport</keyword>
<feature type="transmembrane region" description="Helical" evidence="13">
    <location>
        <begin position="288"/>
        <end position="311"/>
    </location>
</feature>
<dbReference type="Pfam" id="PF03824">
    <property type="entry name" value="NicO"/>
    <property type="match status" value="2"/>
</dbReference>
<feature type="transmembrane region" description="Helical" evidence="13">
    <location>
        <begin position="91"/>
        <end position="109"/>
    </location>
</feature>
<dbReference type="GO" id="GO:0015099">
    <property type="term" value="F:nickel cation transmembrane transporter activity"/>
    <property type="evidence" value="ECO:0007669"/>
    <property type="project" value="UniProtKB-UniRule"/>
</dbReference>
<evidence type="ECO:0000256" key="11">
    <source>
        <dbReference type="ARBA" id="ARBA00023136"/>
    </source>
</evidence>
<evidence type="ECO:0000256" key="3">
    <source>
        <dbReference type="ARBA" id="ARBA00022426"/>
    </source>
</evidence>
<keyword evidence="11 13" id="KW-0472">Membrane</keyword>
<dbReference type="InterPro" id="IPR011541">
    <property type="entry name" value="Ni/Co_transpt_high_affinity"/>
</dbReference>
<accession>A0A3G9GEE7</accession>
<keyword evidence="6" id="KW-0533">Nickel</keyword>
<evidence type="ECO:0000256" key="2">
    <source>
        <dbReference type="ARBA" id="ARBA00004651"/>
    </source>
</evidence>
<reference evidence="15" key="1">
    <citation type="journal article" date="2017" name="Biotechnol. Biofuels">
        <title>Evaluation of environmental bacterial communities as a factor affecting the growth of duckweed Lemna minor.</title>
        <authorList>
            <person name="Ishizawa H."/>
            <person name="Kuroda M."/>
            <person name="Morikawa M."/>
            <person name="Ike M."/>
        </authorList>
    </citation>
    <scope>NUCLEOTIDE SEQUENCE [LARGE SCALE GENOMIC DNA]</scope>
    <source>
        <strain evidence="15">H3</strain>
    </source>
</reference>
<evidence type="ECO:0000256" key="9">
    <source>
        <dbReference type="ARBA" id="ARBA00023065"/>
    </source>
</evidence>
<evidence type="ECO:0000256" key="6">
    <source>
        <dbReference type="ARBA" id="ARBA00022596"/>
    </source>
</evidence>
<evidence type="ECO:0000256" key="5">
    <source>
        <dbReference type="ARBA" id="ARBA00022475"/>
    </source>
</evidence>
<evidence type="ECO:0000256" key="8">
    <source>
        <dbReference type="ARBA" id="ARBA00022989"/>
    </source>
</evidence>
<comment type="function">
    <text evidence="1">Efflux system for nickel and cobalt.</text>
</comment>
<gene>
    <name evidence="14" type="ORF">DLM_0826</name>
</gene>
<evidence type="ECO:0000313" key="14">
    <source>
        <dbReference type="EMBL" id="BBF84472.1"/>
    </source>
</evidence>
<dbReference type="InterPro" id="IPR051224">
    <property type="entry name" value="NiCoT_RcnA"/>
</dbReference>
<evidence type="ECO:0000256" key="1">
    <source>
        <dbReference type="ARBA" id="ARBA00002510"/>
    </source>
</evidence>
<keyword evidence="12" id="KW-0170">Cobalt</keyword>
<dbReference type="GO" id="GO:0046583">
    <property type="term" value="F:monoatomic cation efflux transmembrane transporter activity"/>
    <property type="evidence" value="ECO:0007669"/>
    <property type="project" value="TreeGrafter"/>
</dbReference>
<keyword evidence="15" id="KW-1185">Reference proteome</keyword>
<dbReference type="GO" id="GO:0006824">
    <property type="term" value="P:cobalt ion transport"/>
    <property type="evidence" value="ECO:0007669"/>
    <property type="project" value="UniProtKB-KW"/>
</dbReference>
<dbReference type="GO" id="GO:0010045">
    <property type="term" value="P:response to nickel cation"/>
    <property type="evidence" value="ECO:0007669"/>
    <property type="project" value="TreeGrafter"/>
</dbReference>
<dbReference type="PANTHER" id="PTHR40659:SF1">
    <property type="entry name" value="NICKEL_COBALT EFFLUX SYSTEM RCNA"/>
    <property type="match status" value="1"/>
</dbReference>
<dbReference type="EMBL" id="AP018823">
    <property type="protein sequence ID" value="BBF84472.1"/>
    <property type="molecule type" value="Genomic_DNA"/>
</dbReference>